<dbReference type="STRING" id="1261640.BHK98_12575"/>
<comment type="caution">
    <text evidence="1">The sequence shown here is derived from an EMBL/GenBank/DDBJ whole genome shotgun (WGS) entry which is preliminary data.</text>
</comment>
<gene>
    <name evidence="1" type="ORF">BHK98_12575</name>
</gene>
<dbReference type="RefSeq" id="WP_075714757.1">
    <property type="nucleotide sequence ID" value="NZ_MJIE01000001.1"/>
</dbReference>
<dbReference type="AlphaFoldDB" id="A0A1Q9JL06"/>
<keyword evidence="2" id="KW-1185">Reference proteome</keyword>
<proteinExistence type="predicted"/>
<dbReference type="OrthoDB" id="9801679at2"/>
<sequence length="71" mass="8362">MFEMDKKTMKRITGFIIDVRMLQDIDGITRIELHDGNRITIEGLTTDNIEVTYNIFRERAKEIGLLKEMTE</sequence>
<name>A0A1Q9JL06_9FIRM</name>
<evidence type="ECO:0000313" key="2">
    <source>
        <dbReference type="Proteomes" id="UP000187404"/>
    </source>
</evidence>
<organism evidence="1 2">
    <name type="scientific">Hornefia porci</name>
    <dbReference type="NCBI Taxonomy" id="2652292"/>
    <lineage>
        <taxon>Bacteria</taxon>
        <taxon>Bacillati</taxon>
        <taxon>Bacillota</taxon>
        <taxon>Clostridia</taxon>
        <taxon>Peptostreptococcales</taxon>
        <taxon>Anaerovoracaceae</taxon>
        <taxon>Hornefia</taxon>
    </lineage>
</organism>
<protein>
    <submittedName>
        <fullName evidence="1">Uncharacterized protein</fullName>
    </submittedName>
</protein>
<accession>A0A1Q9JL06</accession>
<dbReference type="EMBL" id="MJIE01000001">
    <property type="protein sequence ID" value="OLR56825.1"/>
    <property type="molecule type" value="Genomic_DNA"/>
</dbReference>
<dbReference type="Proteomes" id="UP000187404">
    <property type="component" value="Unassembled WGS sequence"/>
</dbReference>
<reference evidence="1 2" key="1">
    <citation type="journal article" date="2016" name="Appl. Environ. Microbiol.">
        <title>Function and Phylogeny of Bacterial Butyryl Coenzyme A:Acetate Transferases and Their Diversity in the Proximal Colon of Swine.</title>
        <authorList>
            <person name="Trachsel J."/>
            <person name="Bayles D.O."/>
            <person name="Looft T."/>
            <person name="Levine U.Y."/>
            <person name="Allen H.K."/>
        </authorList>
    </citation>
    <scope>NUCLEOTIDE SEQUENCE [LARGE SCALE GENOMIC DNA]</scope>
    <source>
        <strain evidence="1 2">68-3-10</strain>
    </source>
</reference>
<evidence type="ECO:0000313" key="1">
    <source>
        <dbReference type="EMBL" id="OLR56825.1"/>
    </source>
</evidence>